<feature type="active site" description="Proton acceptor" evidence="4">
    <location>
        <position position="47"/>
    </location>
</feature>
<organism evidence="8 9">
    <name type="scientific">Lasiodiplodia theobromae</name>
    <dbReference type="NCBI Taxonomy" id="45133"/>
    <lineage>
        <taxon>Eukaryota</taxon>
        <taxon>Fungi</taxon>
        <taxon>Dikarya</taxon>
        <taxon>Ascomycota</taxon>
        <taxon>Pezizomycotina</taxon>
        <taxon>Dothideomycetes</taxon>
        <taxon>Dothideomycetes incertae sedis</taxon>
        <taxon>Botryosphaeriales</taxon>
        <taxon>Botryosphaeriaceae</taxon>
        <taxon>Lasiodiplodia</taxon>
    </lineage>
</organism>
<comment type="caution">
    <text evidence="8">The sequence shown here is derived from an EMBL/GenBank/DDBJ whole genome shotgun (WGS) entry which is preliminary data.</text>
</comment>
<gene>
    <name evidence="8" type="primary">abnC_0</name>
    <name evidence="8" type="ORF">DBV05_g693</name>
</gene>
<dbReference type="GO" id="GO:0005975">
    <property type="term" value="P:carbohydrate metabolic process"/>
    <property type="evidence" value="ECO:0007669"/>
    <property type="project" value="InterPro"/>
</dbReference>
<evidence type="ECO:0000256" key="5">
    <source>
        <dbReference type="PIRSR" id="PIRSR606710-2"/>
    </source>
</evidence>
<evidence type="ECO:0000313" key="8">
    <source>
        <dbReference type="EMBL" id="KAB2580887.1"/>
    </source>
</evidence>
<reference evidence="8 9" key="1">
    <citation type="journal article" date="2019" name="Sci. Rep.">
        <title>A multi-omics analysis of the grapevine pathogen Lasiodiplodia theobromae reveals that temperature affects the expression of virulence- and pathogenicity-related genes.</title>
        <authorList>
            <person name="Felix C."/>
            <person name="Meneses R."/>
            <person name="Goncalves M.F.M."/>
            <person name="Tilleman L."/>
            <person name="Duarte A.S."/>
            <person name="Jorrin-Novo J.V."/>
            <person name="Van de Peer Y."/>
            <person name="Deforce D."/>
            <person name="Van Nieuwerburgh F."/>
            <person name="Esteves A.C."/>
            <person name="Alves A."/>
        </authorList>
    </citation>
    <scope>NUCLEOTIDE SEQUENCE [LARGE SCALE GENOMIC DNA]</scope>
    <source>
        <strain evidence="8 9">LA-SOL3</strain>
    </source>
</reference>
<evidence type="ECO:0000256" key="3">
    <source>
        <dbReference type="ARBA" id="ARBA00023295"/>
    </source>
</evidence>
<feature type="signal peptide" evidence="7">
    <location>
        <begin position="1"/>
        <end position="21"/>
    </location>
</feature>
<name>A0A5N5DSX7_9PEZI</name>
<dbReference type="InterPro" id="IPR023296">
    <property type="entry name" value="Glyco_hydro_beta-prop_sf"/>
</dbReference>
<keyword evidence="9" id="KW-1185">Reference proteome</keyword>
<feature type="site" description="Important for catalytic activity, responsible for pKa modulation of the active site Glu and correct orientation of both the proton donor and substrate" evidence="5">
    <location>
        <position position="162"/>
    </location>
</feature>
<dbReference type="CDD" id="cd08999">
    <property type="entry name" value="GH43_ABN-like"/>
    <property type="match status" value="1"/>
</dbReference>
<keyword evidence="2 6" id="KW-0378">Hydrolase</keyword>
<comment type="similarity">
    <text evidence="1 6">Belongs to the glycosyl hydrolase 43 family.</text>
</comment>
<dbReference type="GO" id="GO:0004553">
    <property type="term" value="F:hydrolase activity, hydrolyzing O-glycosyl compounds"/>
    <property type="evidence" value="ECO:0007669"/>
    <property type="project" value="InterPro"/>
</dbReference>
<evidence type="ECO:0000256" key="2">
    <source>
        <dbReference type="ARBA" id="ARBA00022801"/>
    </source>
</evidence>
<dbReference type="AlphaFoldDB" id="A0A5N5DSX7"/>
<dbReference type="EMBL" id="VCHE01000002">
    <property type="protein sequence ID" value="KAB2580887.1"/>
    <property type="molecule type" value="Genomic_DNA"/>
</dbReference>
<dbReference type="InterPro" id="IPR051795">
    <property type="entry name" value="Glycosyl_Hydrlase_43"/>
</dbReference>
<sequence length="332" mass="35716">MFYSRLSAAVALTVFAAGALADPQTASPLRIGPPFTFKKVIPEDFPDPAIAKFDGIWYAYATVGNGINAQLAMSQDGDNWTLVRGYETLPNPGLWADQRWPGIWAPDVARVDSGKYVMYYSAKLATLDQHCIGVGYADAPTGPFVARSTPFICPTTQGGAIDSASYQIDGKMYIVYKVDGNNIGHGGSCNNGIPPLVATPIMLQQVSPRDGVTKIGNPVKLLDRGPEDGPLVEAPSLVKTPDGRFVLFYSSNCFLDSKYHIAYAWADRLTGPYTKIASLAVTGMGELYSPGGADVSPDGRKLAFHANNGTGGRAMYIANIAFDWKRRLVISF</sequence>
<dbReference type="Pfam" id="PF04616">
    <property type="entry name" value="Glyco_hydro_43"/>
    <property type="match status" value="1"/>
</dbReference>
<keyword evidence="3 6" id="KW-0326">Glycosidase</keyword>
<dbReference type="PANTHER" id="PTHR42812:SF5">
    <property type="entry name" value="ENDO-ARABINASE"/>
    <property type="match status" value="1"/>
</dbReference>
<dbReference type="PANTHER" id="PTHR42812">
    <property type="entry name" value="BETA-XYLOSIDASE"/>
    <property type="match status" value="1"/>
</dbReference>
<dbReference type="Proteomes" id="UP000325902">
    <property type="component" value="Unassembled WGS sequence"/>
</dbReference>
<keyword evidence="7" id="KW-0732">Signal</keyword>
<dbReference type="SUPFAM" id="SSF75005">
    <property type="entry name" value="Arabinanase/levansucrase/invertase"/>
    <property type="match status" value="1"/>
</dbReference>
<evidence type="ECO:0000256" key="1">
    <source>
        <dbReference type="ARBA" id="ARBA00009865"/>
    </source>
</evidence>
<dbReference type="OrthoDB" id="3879658at2759"/>
<protein>
    <submittedName>
        <fullName evidence="8">Putative arabinan endo-1,5-alpha-L-arabinosidase C</fullName>
    </submittedName>
</protein>
<proteinExistence type="inferred from homology"/>
<evidence type="ECO:0000256" key="7">
    <source>
        <dbReference type="SAM" id="SignalP"/>
    </source>
</evidence>
<dbReference type="Gene3D" id="2.115.10.20">
    <property type="entry name" value="Glycosyl hydrolase domain, family 43"/>
    <property type="match status" value="1"/>
</dbReference>
<accession>A0A5N5DSX7</accession>
<evidence type="ECO:0000313" key="9">
    <source>
        <dbReference type="Proteomes" id="UP000325902"/>
    </source>
</evidence>
<feature type="active site" description="Proton donor" evidence="4">
    <location>
        <position position="233"/>
    </location>
</feature>
<feature type="chain" id="PRO_5024860927" evidence="7">
    <location>
        <begin position="22"/>
        <end position="332"/>
    </location>
</feature>
<evidence type="ECO:0000256" key="6">
    <source>
        <dbReference type="RuleBase" id="RU361187"/>
    </source>
</evidence>
<dbReference type="InterPro" id="IPR006710">
    <property type="entry name" value="Glyco_hydro_43"/>
</dbReference>
<evidence type="ECO:0000256" key="4">
    <source>
        <dbReference type="PIRSR" id="PIRSR606710-1"/>
    </source>
</evidence>